<evidence type="ECO:0000313" key="3">
    <source>
        <dbReference type="EMBL" id="QCR07142.1"/>
    </source>
</evidence>
<dbReference type="InterPro" id="IPR032639">
    <property type="entry name" value="Tex_YqgF"/>
</dbReference>
<dbReference type="PANTHER" id="PTHR10724">
    <property type="entry name" value="30S RIBOSOMAL PROTEIN S1"/>
    <property type="match status" value="1"/>
</dbReference>
<dbReference type="PANTHER" id="PTHR10724:SF10">
    <property type="entry name" value="S1 RNA-BINDING DOMAIN-CONTAINING PROTEIN 1"/>
    <property type="match status" value="1"/>
</dbReference>
<dbReference type="SMART" id="SM00316">
    <property type="entry name" value="S1"/>
    <property type="match status" value="1"/>
</dbReference>
<dbReference type="Gene3D" id="3.30.420.140">
    <property type="entry name" value="YqgF/RNase H-like domain"/>
    <property type="match status" value="1"/>
</dbReference>
<dbReference type="FunFam" id="3.30.420.140:FF:000001">
    <property type="entry name" value="RNA-binding transcriptional accessory protein"/>
    <property type="match status" value="1"/>
</dbReference>
<accession>A0A4P8QJF9</accession>
<dbReference type="InterPro" id="IPR010994">
    <property type="entry name" value="RuvA_2-like"/>
</dbReference>
<feature type="domain" description="S1 motif" evidence="2">
    <location>
        <begin position="650"/>
        <end position="719"/>
    </location>
</feature>
<dbReference type="Gene3D" id="2.40.50.140">
    <property type="entry name" value="Nucleic acid-binding proteins"/>
    <property type="match status" value="1"/>
</dbReference>
<feature type="region of interest" description="Disordered" evidence="1">
    <location>
        <begin position="720"/>
        <end position="777"/>
    </location>
</feature>
<dbReference type="InterPro" id="IPR037027">
    <property type="entry name" value="YqgF/RNaseH-like_dom_sf"/>
</dbReference>
<dbReference type="Pfam" id="PF22706">
    <property type="entry name" value="Tex_central_region"/>
    <property type="match status" value="1"/>
</dbReference>
<dbReference type="Proteomes" id="UP000299580">
    <property type="component" value="Chromosome"/>
</dbReference>
<dbReference type="InterPro" id="IPR012337">
    <property type="entry name" value="RNaseH-like_sf"/>
</dbReference>
<organism evidence="3 4">
    <name type="scientific">Brenneria rubrifaciens</name>
    <dbReference type="NCBI Taxonomy" id="55213"/>
    <lineage>
        <taxon>Bacteria</taxon>
        <taxon>Pseudomonadati</taxon>
        <taxon>Pseudomonadota</taxon>
        <taxon>Gammaproteobacteria</taxon>
        <taxon>Enterobacterales</taxon>
        <taxon>Pectobacteriaceae</taxon>
        <taxon>Brenneria</taxon>
    </lineage>
</organism>
<dbReference type="GO" id="GO:0003735">
    <property type="term" value="F:structural constituent of ribosome"/>
    <property type="evidence" value="ECO:0007669"/>
    <property type="project" value="TreeGrafter"/>
</dbReference>
<dbReference type="CDD" id="cd05685">
    <property type="entry name" value="S1_Tex"/>
    <property type="match status" value="1"/>
</dbReference>
<dbReference type="Pfam" id="PF00575">
    <property type="entry name" value="S1"/>
    <property type="match status" value="1"/>
</dbReference>
<dbReference type="EMBL" id="CP034035">
    <property type="protein sequence ID" value="QCR07142.1"/>
    <property type="molecule type" value="Genomic_DNA"/>
</dbReference>
<dbReference type="InterPro" id="IPR012340">
    <property type="entry name" value="NA-bd_OB-fold"/>
</dbReference>
<gene>
    <name evidence="3" type="ORF">EH207_00355</name>
</gene>
<dbReference type="InterPro" id="IPR018974">
    <property type="entry name" value="Tex-like_N"/>
</dbReference>
<dbReference type="AlphaFoldDB" id="A0A4P8QJF9"/>
<dbReference type="SUPFAM" id="SSF50249">
    <property type="entry name" value="Nucleic acid-binding proteins"/>
    <property type="match status" value="1"/>
</dbReference>
<protein>
    <submittedName>
        <fullName evidence="3">RNA-binding transcriptional accessory protein</fullName>
    </submittedName>
</protein>
<dbReference type="RefSeq" id="WP_137712245.1">
    <property type="nucleotide sequence ID" value="NZ_CP034035.1"/>
</dbReference>
<dbReference type="SUPFAM" id="SSF53098">
    <property type="entry name" value="Ribonuclease H-like"/>
    <property type="match status" value="1"/>
</dbReference>
<dbReference type="FunFam" id="1.10.150.310:FF:000001">
    <property type="entry name" value="RNA-binding transcriptional accessory protein"/>
    <property type="match status" value="1"/>
</dbReference>
<dbReference type="GO" id="GO:0006412">
    <property type="term" value="P:translation"/>
    <property type="evidence" value="ECO:0007669"/>
    <property type="project" value="TreeGrafter"/>
</dbReference>
<feature type="compositionally biased region" description="Polar residues" evidence="1">
    <location>
        <begin position="757"/>
        <end position="766"/>
    </location>
</feature>
<dbReference type="SUPFAM" id="SSF158832">
    <property type="entry name" value="Tex N-terminal region-like"/>
    <property type="match status" value="1"/>
</dbReference>
<dbReference type="FunFam" id="1.10.10.650:FF:000001">
    <property type="entry name" value="S1 RNA-binding domain 1"/>
    <property type="match status" value="1"/>
</dbReference>
<reference evidence="3 4" key="1">
    <citation type="submission" date="2018-11" db="EMBL/GenBank/DDBJ databases">
        <title>Genome sequences of Brenneria nigrifluens and Brenneria rubrifaciens.</title>
        <authorList>
            <person name="Poret-Peterson A.T."/>
            <person name="McClean A.E."/>
            <person name="Kluepfel D.A."/>
        </authorList>
    </citation>
    <scope>NUCLEOTIDE SEQUENCE [LARGE SCALE GENOMIC DNA]</scope>
    <source>
        <strain evidence="3 4">6D370</strain>
    </source>
</reference>
<dbReference type="InterPro" id="IPR023323">
    <property type="entry name" value="Tex-like_dom_sf"/>
</dbReference>
<dbReference type="Gene3D" id="1.10.3500.10">
    <property type="entry name" value="Tex N-terminal region-like"/>
    <property type="match status" value="1"/>
</dbReference>
<dbReference type="Pfam" id="PF17674">
    <property type="entry name" value="HHH_9"/>
    <property type="match status" value="1"/>
</dbReference>
<feature type="compositionally biased region" description="Low complexity" evidence="1">
    <location>
        <begin position="725"/>
        <end position="742"/>
    </location>
</feature>
<dbReference type="SMART" id="SM00732">
    <property type="entry name" value="YqgFc"/>
    <property type="match status" value="1"/>
</dbReference>
<dbReference type="Gene3D" id="1.10.10.650">
    <property type="entry name" value="RuvA domain 2-like"/>
    <property type="match status" value="1"/>
</dbReference>
<dbReference type="SUPFAM" id="SSF47781">
    <property type="entry name" value="RuvA domain 2-like"/>
    <property type="match status" value="2"/>
</dbReference>
<dbReference type="Pfam" id="PF09371">
    <property type="entry name" value="Tex_N"/>
    <property type="match status" value="1"/>
</dbReference>
<dbReference type="PROSITE" id="PS50126">
    <property type="entry name" value="S1"/>
    <property type="match status" value="1"/>
</dbReference>
<dbReference type="InterPro" id="IPR041692">
    <property type="entry name" value="HHH_9"/>
</dbReference>
<dbReference type="FunFam" id="2.40.50.140:FF:000051">
    <property type="entry name" value="RNA-binding transcriptional accessory protein"/>
    <property type="match status" value="1"/>
</dbReference>
<sequence length="777" mass="85214">MNDSLSQIIASELQARTEQVDAAVRLLDEGNTVPFIARYRKEVTGGLDDTQLRLLETRLSYLRELDDRRQTILKSISEQGKLTDQLAAAINRTLSKTELEDLYLPYKPKRRTRGQIAIEAGLAPLADSLWQDPSQEPELAAQDYIDAEKGVADTKAALDGARYILMERFAEDAALLAKVRNYLWKNAHLVSRVVEGKEDEGAKFRDYFDHHEPIAQMPSHRALAMFRGRNEGILQLALNADPQFEEAPRESHCEQIIIDHLNLRLGHAAADSWRRAVINWTWRVKVLLHLETELMAGVREKAEDEAINVFARNLHDLLMAAPAGMRATMGLDPGLRTGVKVAVVDATGKLVATDTIYPHTGQAAKAAAIVAALCIKHQVELVAIGNGTASRETERFFLDTQKQFPAIQAQKVIVSEAGASVYSASELAAQEFPDLDVSLRGAVSIARRLQDPLAELVKIDPKSIGVGQYQHDVSQSLLAKKLDAVVEDCVNAVGVDLNTASVALLTRVAGLTRMMAQNVVAWRDEHGRFRSREQLLKVSRLGPKAFEQCAGFLRINQGDNPLDASTVHPEAYPIVQRILAATEQALQDLMGNPSALRSLKPADFTDERFGVPTVTDIIKELEKPGRDPRPEFKTANFADGVETMNDLVPGMILEGAVTNVTNFGAFVDIGVHQDGLVHISSLADRFVDDPHKVVKAGDIVKVKVMEVDLQRKRIALTMRLDEQPGDTAARRGGNGNARDNNTSARSGAGKPRPRPATPSSAGNSAMSDALAAAFRKR</sequence>
<dbReference type="Pfam" id="PF16921">
    <property type="entry name" value="Tex_YqgF"/>
    <property type="match status" value="1"/>
</dbReference>
<dbReference type="InterPro" id="IPR006641">
    <property type="entry name" value="YqgF/RNaseH-like_dom"/>
</dbReference>
<proteinExistence type="predicted"/>
<name>A0A4P8QJF9_9GAMM</name>
<dbReference type="Pfam" id="PF12836">
    <property type="entry name" value="HHH_3"/>
    <property type="match status" value="1"/>
</dbReference>
<dbReference type="KEGG" id="brb:EH207_00355"/>
<keyword evidence="4" id="KW-1185">Reference proteome</keyword>
<dbReference type="InterPro" id="IPR055179">
    <property type="entry name" value="Tex-like_central_region"/>
</dbReference>
<dbReference type="Gene3D" id="1.10.150.310">
    <property type="entry name" value="Tex RuvX-like domain-like"/>
    <property type="match status" value="1"/>
</dbReference>
<dbReference type="InterPro" id="IPR003029">
    <property type="entry name" value="S1_domain"/>
</dbReference>
<evidence type="ECO:0000256" key="1">
    <source>
        <dbReference type="SAM" id="MobiDB-lite"/>
    </source>
</evidence>
<dbReference type="GO" id="GO:0005829">
    <property type="term" value="C:cytosol"/>
    <property type="evidence" value="ECO:0007669"/>
    <property type="project" value="TreeGrafter"/>
</dbReference>
<dbReference type="InterPro" id="IPR044146">
    <property type="entry name" value="S1_Tex"/>
</dbReference>
<dbReference type="GO" id="GO:0006139">
    <property type="term" value="P:nucleobase-containing compound metabolic process"/>
    <property type="evidence" value="ECO:0007669"/>
    <property type="project" value="InterPro"/>
</dbReference>
<dbReference type="InterPro" id="IPR050437">
    <property type="entry name" value="Ribos_protein_bS1-like"/>
</dbReference>
<dbReference type="OrthoDB" id="9804714at2"/>
<dbReference type="InterPro" id="IPR023319">
    <property type="entry name" value="Tex-like_HTH_dom_sf"/>
</dbReference>
<evidence type="ECO:0000259" key="2">
    <source>
        <dbReference type="PROSITE" id="PS50126"/>
    </source>
</evidence>
<dbReference type="GO" id="GO:0003729">
    <property type="term" value="F:mRNA binding"/>
    <property type="evidence" value="ECO:0007669"/>
    <property type="project" value="UniProtKB-ARBA"/>
</dbReference>
<evidence type="ECO:0000313" key="4">
    <source>
        <dbReference type="Proteomes" id="UP000299580"/>
    </source>
</evidence>